<reference evidence="1 2" key="1">
    <citation type="submission" date="2013-07" db="EMBL/GenBank/DDBJ databases">
        <title>Genome of Archaeoglobus fulgidus.</title>
        <authorList>
            <person name="Fiebig A."/>
            <person name="Birkeland N.-K."/>
        </authorList>
    </citation>
    <scope>NUCLEOTIDE SEQUENCE [LARGE SCALE GENOMIC DNA]</scope>
    <source>
        <strain evidence="1 2">DSM 8774</strain>
    </source>
</reference>
<sequence>MVDKKILSLRIVMDDEMETKFYEIKKELGLSSNAEVVRFLVNRFYKELVKKGGLAAVLLSNFANLVSTDWNIVESLGVFPIFG</sequence>
<evidence type="ECO:0000313" key="1">
    <source>
        <dbReference type="EMBL" id="AIG98635.1"/>
    </source>
</evidence>
<dbReference type="KEGG" id="afg:AFULGI_00018820"/>
<protein>
    <recommendedName>
        <fullName evidence="3">Ribbon-helix-helix protein CopG domain-containing protein</fullName>
    </recommendedName>
</protein>
<accession>A0A075WE14</accession>
<dbReference type="RefSeq" id="WP_048064428.1">
    <property type="nucleotide sequence ID" value="NZ_CP006577.1"/>
</dbReference>
<dbReference type="GeneID" id="24795376"/>
<dbReference type="AlphaFoldDB" id="A0A075WE14"/>
<dbReference type="Proteomes" id="UP000028501">
    <property type="component" value="Chromosome"/>
</dbReference>
<organism evidence="1 2">
    <name type="scientific">Archaeoglobus fulgidus DSM 8774</name>
    <dbReference type="NCBI Taxonomy" id="1344584"/>
    <lineage>
        <taxon>Archaea</taxon>
        <taxon>Methanobacteriati</taxon>
        <taxon>Methanobacteriota</taxon>
        <taxon>Archaeoglobi</taxon>
        <taxon>Archaeoglobales</taxon>
        <taxon>Archaeoglobaceae</taxon>
        <taxon>Archaeoglobus</taxon>
    </lineage>
</organism>
<proteinExistence type="predicted"/>
<name>A0A075WE14_ARCFL</name>
<dbReference type="EMBL" id="CP006577">
    <property type="protein sequence ID" value="AIG98635.1"/>
    <property type="molecule type" value="Genomic_DNA"/>
</dbReference>
<evidence type="ECO:0000313" key="2">
    <source>
        <dbReference type="Proteomes" id="UP000028501"/>
    </source>
</evidence>
<evidence type="ECO:0008006" key="3">
    <source>
        <dbReference type="Google" id="ProtNLM"/>
    </source>
</evidence>
<gene>
    <name evidence="1" type="ORF">AFULGI_00018820</name>
</gene>
<dbReference type="HOGENOM" id="CLU_2550048_0_0_2"/>